<dbReference type="EMBL" id="BAABRU010000001">
    <property type="protein sequence ID" value="GAA5526573.1"/>
    <property type="molecule type" value="Genomic_DNA"/>
</dbReference>
<dbReference type="Proteomes" id="UP001428290">
    <property type="component" value="Unassembled WGS sequence"/>
</dbReference>
<evidence type="ECO:0000313" key="1">
    <source>
        <dbReference type="EMBL" id="GAA5526573.1"/>
    </source>
</evidence>
<comment type="caution">
    <text evidence="1">The sequence shown here is derived from an EMBL/GenBank/DDBJ whole genome shotgun (WGS) entry which is preliminary data.</text>
</comment>
<dbReference type="RefSeq" id="WP_345720211.1">
    <property type="nucleotide sequence ID" value="NZ_BAABRU010000001.1"/>
</dbReference>
<name>A0ABP9WVI7_9CHLR</name>
<reference evidence="1 2" key="1">
    <citation type="submission" date="2024-02" db="EMBL/GenBank/DDBJ databases">
        <title>Herpetosiphon gulosus NBRC 112829.</title>
        <authorList>
            <person name="Ichikawa N."/>
            <person name="Katano-Makiyama Y."/>
            <person name="Hidaka K."/>
        </authorList>
    </citation>
    <scope>NUCLEOTIDE SEQUENCE [LARGE SCALE GENOMIC DNA]</scope>
    <source>
        <strain evidence="1 2">NBRC 112829</strain>
    </source>
</reference>
<evidence type="ECO:0000313" key="2">
    <source>
        <dbReference type="Proteomes" id="UP001428290"/>
    </source>
</evidence>
<protein>
    <submittedName>
        <fullName evidence="1">Uncharacterized protein</fullName>
    </submittedName>
</protein>
<sequence>MARWLLIVVGLAALVRVIDLQRKLDAARSRGDMYRDISARLDRQLADLQKHV</sequence>
<accession>A0ABP9WVI7</accession>
<proteinExistence type="predicted"/>
<organism evidence="1 2">
    <name type="scientific">Herpetosiphon gulosus</name>
    <dbReference type="NCBI Taxonomy" id="1973496"/>
    <lineage>
        <taxon>Bacteria</taxon>
        <taxon>Bacillati</taxon>
        <taxon>Chloroflexota</taxon>
        <taxon>Chloroflexia</taxon>
        <taxon>Herpetosiphonales</taxon>
        <taxon>Herpetosiphonaceae</taxon>
        <taxon>Herpetosiphon</taxon>
    </lineage>
</organism>
<keyword evidence="2" id="KW-1185">Reference proteome</keyword>
<gene>
    <name evidence="1" type="ORF">Hgul01_00346</name>
</gene>